<evidence type="ECO:0000313" key="2">
    <source>
        <dbReference type="Proteomes" id="UP001230156"/>
    </source>
</evidence>
<dbReference type="RefSeq" id="WP_379959911.1">
    <property type="nucleotide sequence ID" value="NZ_JAUYVI010000007.1"/>
</dbReference>
<accession>A0ABU0YS34</accession>
<organism evidence="1 2">
    <name type="scientific">Dongia sedimenti</name>
    <dbReference type="NCBI Taxonomy" id="3064282"/>
    <lineage>
        <taxon>Bacteria</taxon>
        <taxon>Pseudomonadati</taxon>
        <taxon>Pseudomonadota</taxon>
        <taxon>Alphaproteobacteria</taxon>
        <taxon>Rhodospirillales</taxon>
        <taxon>Dongiaceae</taxon>
        <taxon>Dongia</taxon>
    </lineage>
</organism>
<dbReference type="PANTHER" id="PTHR43975:SF2">
    <property type="entry name" value="EG:BACR7A4.14 PROTEIN-RELATED"/>
    <property type="match status" value="1"/>
</dbReference>
<evidence type="ECO:0000313" key="1">
    <source>
        <dbReference type="EMBL" id="MDQ7250525.1"/>
    </source>
</evidence>
<sequence length="237" mass="25747">MASNKPVILISGSDGGIGTAIVTELSEHGYRLSLAAMDTTVLMEKFGPETPDKIYQPFNAFERGSAEAWVDRTAKTFGQIDGLVNAIGLALRVTIMDDNDADLDKLWEVNVKTPLRLARLCMPYLEACGKGRVVNLISLGGKRIRNVSVGYGMTKFAAMGLTHAIRTYGWEKGVRATALCPGWVRTSMGLKSPTLKIQPDAMTDPATIAFLVRTALELPNNAAMAEMVVNCEFEDVF</sequence>
<dbReference type="PRINTS" id="PR00081">
    <property type="entry name" value="GDHRDH"/>
</dbReference>
<gene>
    <name evidence="1" type="ORF">Q8A70_22740</name>
</gene>
<dbReference type="PROSITE" id="PS00061">
    <property type="entry name" value="ADH_SHORT"/>
    <property type="match status" value="1"/>
</dbReference>
<dbReference type="InterPro" id="IPR002347">
    <property type="entry name" value="SDR_fam"/>
</dbReference>
<comment type="caution">
    <text evidence="1">The sequence shown here is derived from an EMBL/GenBank/DDBJ whole genome shotgun (WGS) entry which is preliminary data.</text>
</comment>
<protein>
    <submittedName>
        <fullName evidence="1">SDR family NAD(P)-dependent oxidoreductase</fullName>
    </submittedName>
</protein>
<dbReference type="SUPFAM" id="SSF51735">
    <property type="entry name" value="NAD(P)-binding Rossmann-fold domains"/>
    <property type="match status" value="1"/>
</dbReference>
<dbReference type="PANTHER" id="PTHR43975">
    <property type="entry name" value="ZGC:101858"/>
    <property type="match status" value="1"/>
</dbReference>
<dbReference type="EMBL" id="JAUYVI010000007">
    <property type="protein sequence ID" value="MDQ7250525.1"/>
    <property type="molecule type" value="Genomic_DNA"/>
</dbReference>
<dbReference type="Gene3D" id="3.40.50.720">
    <property type="entry name" value="NAD(P)-binding Rossmann-like Domain"/>
    <property type="match status" value="1"/>
</dbReference>
<proteinExistence type="predicted"/>
<dbReference type="Pfam" id="PF00106">
    <property type="entry name" value="adh_short"/>
    <property type="match status" value="1"/>
</dbReference>
<keyword evidence="2" id="KW-1185">Reference proteome</keyword>
<name>A0ABU0YS34_9PROT</name>
<reference evidence="2" key="1">
    <citation type="submission" date="2023-08" db="EMBL/GenBank/DDBJ databases">
        <title>Rhodospirillaceae gen. nov., a novel taxon isolated from the Yangtze River Yuezi River estuary sludge.</title>
        <authorList>
            <person name="Ruan L."/>
        </authorList>
    </citation>
    <scope>NUCLEOTIDE SEQUENCE [LARGE SCALE GENOMIC DNA]</scope>
    <source>
        <strain evidence="2">R-7</strain>
    </source>
</reference>
<dbReference type="InterPro" id="IPR020904">
    <property type="entry name" value="Sc_DH/Rdtase_CS"/>
</dbReference>
<dbReference type="Proteomes" id="UP001230156">
    <property type="component" value="Unassembled WGS sequence"/>
</dbReference>
<dbReference type="InterPro" id="IPR036291">
    <property type="entry name" value="NAD(P)-bd_dom_sf"/>
</dbReference>